<dbReference type="GO" id="GO:0005634">
    <property type="term" value="C:nucleus"/>
    <property type="evidence" value="ECO:0007669"/>
    <property type="project" value="UniProtKB-SubCell"/>
</dbReference>
<accession>A0AAN9K6N9</accession>
<dbReference type="Proteomes" id="UP001359559">
    <property type="component" value="Unassembled WGS sequence"/>
</dbReference>
<reference evidence="4 5" key="1">
    <citation type="submission" date="2024-01" db="EMBL/GenBank/DDBJ databases">
        <title>The genomes of 5 underutilized Papilionoideae crops provide insights into root nodulation and disease resistance.</title>
        <authorList>
            <person name="Yuan L."/>
        </authorList>
    </citation>
    <scope>NUCLEOTIDE SEQUENCE [LARGE SCALE GENOMIC DNA]</scope>
    <source>
        <strain evidence="4">LY-2023</strain>
        <tissue evidence="4">Leaf</tissue>
    </source>
</reference>
<dbReference type="PANTHER" id="PTHR33432:SF33">
    <property type="entry name" value="OS03G0796400 PROTEIN"/>
    <property type="match status" value="1"/>
</dbReference>
<comment type="subcellular location">
    <subcellularLocation>
        <location evidence="1">Nucleus</location>
    </subcellularLocation>
</comment>
<evidence type="ECO:0000313" key="4">
    <source>
        <dbReference type="EMBL" id="KAK7311862.1"/>
    </source>
</evidence>
<dbReference type="InterPro" id="IPR005491">
    <property type="entry name" value="ENT_dom"/>
</dbReference>
<dbReference type="SUPFAM" id="SSF158639">
    <property type="entry name" value="ENT-like"/>
    <property type="match status" value="1"/>
</dbReference>
<organism evidence="4 5">
    <name type="scientific">Clitoria ternatea</name>
    <name type="common">Butterfly pea</name>
    <dbReference type="NCBI Taxonomy" id="43366"/>
    <lineage>
        <taxon>Eukaryota</taxon>
        <taxon>Viridiplantae</taxon>
        <taxon>Streptophyta</taxon>
        <taxon>Embryophyta</taxon>
        <taxon>Tracheophyta</taxon>
        <taxon>Spermatophyta</taxon>
        <taxon>Magnoliopsida</taxon>
        <taxon>eudicotyledons</taxon>
        <taxon>Gunneridae</taxon>
        <taxon>Pentapetalae</taxon>
        <taxon>rosids</taxon>
        <taxon>fabids</taxon>
        <taxon>Fabales</taxon>
        <taxon>Fabaceae</taxon>
        <taxon>Papilionoideae</taxon>
        <taxon>50 kb inversion clade</taxon>
        <taxon>NPAAA clade</taxon>
        <taxon>indigoferoid/millettioid clade</taxon>
        <taxon>Phaseoleae</taxon>
        <taxon>Clitoria</taxon>
    </lineage>
</organism>
<dbReference type="SMART" id="SM01191">
    <property type="entry name" value="ENT"/>
    <property type="match status" value="1"/>
</dbReference>
<protein>
    <recommendedName>
        <fullName evidence="3">ENT domain-containing protein</fullName>
    </recommendedName>
</protein>
<dbReference type="EMBL" id="JAYKXN010000002">
    <property type="protein sequence ID" value="KAK7311862.1"/>
    <property type="molecule type" value="Genomic_DNA"/>
</dbReference>
<keyword evidence="2" id="KW-0539">Nucleus</keyword>
<dbReference type="GO" id="GO:0050832">
    <property type="term" value="P:defense response to fungus"/>
    <property type="evidence" value="ECO:0007669"/>
    <property type="project" value="InterPro"/>
</dbReference>
<dbReference type="InterPro" id="IPR036142">
    <property type="entry name" value="ENT_dom-like_sf"/>
</dbReference>
<gene>
    <name evidence="4" type="ORF">RJT34_10289</name>
</gene>
<evidence type="ECO:0000313" key="5">
    <source>
        <dbReference type="Proteomes" id="UP001359559"/>
    </source>
</evidence>
<evidence type="ECO:0000259" key="3">
    <source>
        <dbReference type="PROSITE" id="PS51138"/>
    </source>
</evidence>
<sequence>MSPYESSPTEAYPTKLRAVMGECKRIKAVPAASWLEKVDAIAYPQNNKGEKCMHTSFSKGTNQYYEMRNENPCNVTPHFLERIQESAYSCSGLSSVASCSAIGSNTNKFSSDTLAGPCQYDDTLCSDAESLNVGDVDKEWPGCPEEVVAGRIHRLELQAYRRTLEAIYASGSLSWEQEELLTNLRISLNISNDEHLTEGQCRGLACLASNG</sequence>
<dbReference type="PANTHER" id="PTHR33432">
    <property type="entry name" value="PROTEIN EMSY-LIKE 4"/>
    <property type="match status" value="1"/>
</dbReference>
<feature type="domain" description="ENT" evidence="3">
    <location>
        <begin position="148"/>
        <end position="211"/>
    </location>
</feature>
<evidence type="ECO:0000256" key="2">
    <source>
        <dbReference type="ARBA" id="ARBA00023242"/>
    </source>
</evidence>
<name>A0AAN9K6N9_CLITE</name>
<proteinExistence type="predicted"/>
<comment type="caution">
    <text evidence="4">The sequence shown here is derived from an EMBL/GenBank/DDBJ whole genome shotgun (WGS) entry which is preliminary data.</text>
</comment>
<dbReference type="Gene3D" id="1.10.1240.40">
    <property type="entry name" value="ENT domain"/>
    <property type="match status" value="1"/>
</dbReference>
<dbReference type="PROSITE" id="PS51138">
    <property type="entry name" value="ENT"/>
    <property type="match status" value="1"/>
</dbReference>
<dbReference type="InterPro" id="IPR033485">
    <property type="entry name" value="EMSY-LIKE_plant"/>
</dbReference>
<evidence type="ECO:0000256" key="1">
    <source>
        <dbReference type="ARBA" id="ARBA00004123"/>
    </source>
</evidence>
<dbReference type="Pfam" id="PF03735">
    <property type="entry name" value="ENT"/>
    <property type="match status" value="1"/>
</dbReference>
<dbReference type="AlphaFoldDB" id="A0AAN9K6N9"/>
<keyword evidence="5" id="KW-1185">Reference proteome</keyword>